<gene>
    <name evidence="3" type="primary">gatA</name>
    <name evidence="3" type="ORF">GCM10010991_33640</name>
</gene>
<dbReference type="PANTHER" id="PTHR42678:SF34">
    <property type="entry name" value="OS04G0183300 PROTEIN"/>
    <property type="match status" value="1"/>
</dbReference>
<dbReference type="Proteomes" id="UP000598196">
    <property type="component" value="Unassembled WGS sequence"/>
</dbReference>
<comment type="caution">
    <text evidence="3">The sequence shown here is derived from an EMBL/GenBank/DDBJ whole genome shotgun (WGS) entry which is preliminary data.</text>
</comment>
<evidence type="ECO:0000313" key="3">
    <source>
        <dbReference type="EMBL" id="GGO37639.1"/>
    </source>
</evidence>
<dbReference type="RefSeq" id="WP_146287943.1">
    <property type="nucleotide sequence ID" value="NZ_BMLP01000009.1"/>
</dbReference>
<feature type="signal peptide" evidence="1">
    <location>
        <begin position="1"/>
        <end position="20"/>
    </location>
</feature>
<evidence type="ECO:0000259" key="2">
    <source>
        <dbReference type="Pfam" id="PF01425"/>
    </source>
</evidence>
<dbReference type="InterPro" id="IPR023631">
    <property type="entry name" value="Amidase_dom"/>
</dbReference>
<feature type="chain" id="PRO_5038032198" evidence="1">
    <location>
        <begin position="21"/>
        <end position="516"/>
    </location>
</feature>
<name>A0A917YMN4_9RHOB</name>
<dbReference type="AlphaFoldDB" id="A0A917YMN4"/>
<evidence type="ECO:0000313" key="4">
    <source>
        <dbReference type="Proteomes" id="UP000598196"/>
    </source>
</evidence>
<sequence>MMMRSALLALALAGALPAIAQDDLASQIAALQIDRLRPLDFTPFSDALGAFKPTPELDALIAGADIAAIQAAMADGRLSAETLTLWHLTRVQRLDDRLRGMLEINPAALAEAKAADARRAAGRSLGPLDGIPITLKDNIGTAGPMHTTANAEVLLDNVAPADAPLVANLRAAGAVIIGKASLSEFAGAIAAGFPSGGSGAVGGQGINPLGPYPTYGSSSGSAISVSAGYAVASIGTETSGSLIAPSAVMGLVAMKPSAGLVRGEGVVPLVLGNDGAGPIARSVRDAALLLAAIDETDTDYASGLSIGALDGVKVGILTAGIHEAGDYSQMLQRAGAALAMLGAEMHPVMLQDGSGTLDAFIAYLSSGLRYDMMPYVTARHPELVSPEDLIAYNAADPARRAPFGQGLITLIAPMSKDFTPEDHKEIGADMRAAATGALDAAFAAKGAEVLVSIANLQAPFYATAGYPAITVPTGRRDDDEPAGITLIGKKGQDAQLLAFAYAFEQMTRGHIAAELP</sequence>
<feature type="domain" description="Amidase" evidence="2">
    <location>
        <begin position="87"/>
        <end position="360"/>
    </location>
</feature>
<proteinExistence type="predicted"/>
<dbReference type="InterPro" id="IPR036928">
    <property type="entry name" value="AS_sf"/>
</dbReference>
<dbReference type="SUPFAM" id="SSF75304">
    <property type="entry name" value="Amidase signature (AS) enzymes"/>
    <property type="match status" value="1"/>
</dbReference>
<protein>
    <submittedName>
        <fullName evidence="3">Amidase</fullName>
    </submittedName>
</protein>
<organism evidence="3 4">
    <name type="scientific">Gemmobacter aquaticus</name>
    <dbReference type="NCBI Taxonomy" id="490185"/>
    <lineage>
        <taxon>Bacteria</taxon>
        <taxon>Pseudomonadati</taxon>
        <taxon>Pseudomonadota</taxon>
        <taxon>Alphaproteobacteria</taxon>
        <taxon>Rhodobacterales</taxon>
        <taxon>Paracoccaceae</taxon>
        <taxon>Gemmobacter</taxon>
    </lineage>
</organism>
<reference evidence="3 4" key="1">
    <citation type="journal article" date="2014" name="Int. J. Syst. Evol. Microbiol.">
        <title>Complete genome sequence of Corynebacterium casei LMG S-19264T (=DSM 44701T), isolated from a smear-ripened cheese.</title>
        <authorList>
            <consortium name="US DOE Joint Genome Institute (JGI-PGF)"/>
            <person name="Walter F."/>
            <person name="Albersmeier A."/>
            <person name="Kalinowski J."/>
            <person name="Ruckert C."/>
        </authorList>
    </citation>
    <scope>NUCLEOTIDE SEQUENCE [LARGE SCALE GENOMIC DNA]</scope>
    <source>
        <strain evidence="3 4">CGMCC 1.7029</strain>
    </source>
</reference>
<dbReference type="PANTHER" id="PTHR42678">
    <property type="entry name" value="AMIDASE"/>
    <property type="match status" value="1"/>
</dbReference>
<dbReference type="Gene3D" id="3.90.1300.10">
    <property type="entry name" value="Amidase signature (AS) domain"/>
    <property type="match status" value="1"/>
</dbReference>
<dbReference type="EMBL" id="BMLP01000009">
    <property type="protein sequence ID" value="GGO37639.1"/>
    <property type="molecule type" value="Genomic_DNA"/>
</dbReference>
<dbReference type="OrthoDB" id="9777859at2"/>
<keyword evidence="4" id="KW-1185">Reference proteome</keyword>
<dbReference type="Pfam" id="PF01425">
    <property type="entry name" value="Amidase"/>
    <property type="match status" value="1"/>
</dbReference>
<keyword evidence="1" id="KW-0732">Signal</keyword>
<accession>A0A917YMN4</accession>
<evidence type="ECO:0000256" key="1">
    <source>
        <dbReference type="SAM" id="SignalP"/>
    </source>
</evidence>